<name>A0A5B9R0Q8_9BACT</name>
<dbReference type="InterPro" id="IPR011453">
    <property type="entry name" value="DUF1559"/>
</dbReference>
<dbReference type="NCBIfam" id="TIGR04294">
    <property type="entry name" value="pre_pil_HX9DG"/>
    <property type="match status" value="1"/>
</dbReference>
<evidence type="ECO:0000259" key="3">
    <source>
        <dbReference type="Pfam" id="PF07596"/>
    </source>
</evidence>
<dbReference type="Pfam" id="PF07596">
    <property type="entry name" value="SBP_bac_10"/>
    <property type="match status" value="3"/>
</dbReference>
<protein>
    <recommendedName>
        <fullName evidence="3">DUF1559 domain-containing protein</fullName>
    </recommendedName>
</protein>
<feature type="region of interest" description="Disordered" evidence="1">
    <location>
        <begin position="1"/>
        <end position="26"/>
    </location>
</feature>
<dbReference type="Gene3D" id="3.30.700.10">
    <property type="entry name" value="Glycoprotein, Type 4 Pilin"/>
    <property type="match status" value="1"/>
</dbReference>
<sequence>MSSGQPVPQNPYPQQPQPTGPYPAPPPKSNTGLVLLIIGLVAIPVMLVCGGILVALLLPAVQAGREAARRMACSNNMKQIGLAMHNYHDAYGSFPPAYTVDESGQRLHSWRTLILPFMEQQALHESIDFSKPWDDPANQMAANTMIPAYACPSSAIDPTMTSYVAVVDPSAVMSGTDGIKIRAILDGTSNTIMVTEVASEDAVPWMSPNDISMPAFVNMAASGRGNHPGGGNVLFCDGSVQFMTENTDANVRSSLVTRDAQD</sequence>
<feature type="domain" description="DUF1559" evidence="3">
    <location>
        <begin position="161"/>
        <end position="205"/>
    </location>
</feature>
<proteinExistence type="predicted"/>
<dbReference type="PANTHER" id="PTHR30093:SF2">
    <property type="entry name" value="TYPE II SECRETION SYSTEM PROTEIN H"/>
    <property type="match status" value="1"/>
</dbReference>
<accession>A0A5B9R0Q8</accession>
<dbReference type="EMBL" id="CP042914">
    <property type="protein sequence ID" value="QEG43849.1"/>
    <property type="molecule type" value="Genomic_DNA"/>
</dbReference>
<feature type="domain" description="DUF1559" evidence="3">
    <location>
        <begin position="224"/>
        <end position="249"/>
    </location>
</feature>
<evidence type="ECO:0000313" key="5">
    <source>
        <dbReference type="Proteomes" id="UP000325286"/>
    </source>
</evidence>
<dbReference type="PANTHER" id="PTHR30093">
    <property type="entry name" value="GENERAL SECRETION PATHWAY PROTEIN G"/>
    <property type="match status" value="1"/>
</dbReference>
<dbReference type="OrthoDB" id="242858at2"/>
<feature type="transmembrane region" description="Helical" evidence="2">
    <location>
        <begin position="33"/>
        <end position="61"/>
    </location>
</feature>
<gene>
    <name evidence="4" type="ORF">UC8_59060</name>
</gene>
<keyword evidence="2" id="KW-0812">Transmembrane</keyword>
<dbReference type="InterPro" id="IPR045584">
    <property type="entry name" value="Pilin-like"/>
</dbReference>
<evidence type="ECO:0000313" key="4">
    <source>
        <dbReference type="EMBL" id="QEG43849.1"/>
    </source>
</evidence>
<dbReference type="Proteomes" id="UP000325286">
    <property type="component" value="Chromosome"/>
</dbReference>
<dbReference type="AlphaFoldDB" id="A0A5B9R0Q8"/>
<dbReference type="SUPFAM" id="SSF54523">
    <property type="entry name" value="Pili subunits"/>
    <property type="match status" value="1"/>
</dbReference>
<evidence type="ECO:0000256" key="1">
    <source>
        <dbReference type="SAM" id="MobiDB-lite"/>
    </source>
</evidence>
<dbReference type="KEGG" id="rul:UC8_59060"/>
<keyword evidence="2" id="KW-1133">Transmembrane helix</keyword>
<keyword evidence="5" id="KW-1185">Reference proteome</keyword>
<dbReference type="RefSeq" id="WP_068135913.1">
    <property type="nucleotide sequence ID" value="NZ_CP042914.1"/>
</dbReference>
<keyword evidence="2" id="KW-0472">Membrane</keyword>
<reference evidence="4 5" key="1">
    <citation type="submission" date="2019-08" db="EMBL/GenBank/DDBJ databases">
        <title>Deep-cultivation of Planctomycetes and their phenomic and genomic characterization uncovers novel biology.</title>
        <authorList>
            <person name="Wiegand S."/>
            <person name="Jogler M."/>
            <person name="Boedeker C."/>
            <person name="Pinto D."/>
            <person name="Vollmers J."/>
            <person name="Rivas-Marin E."/>
            <person name="Kohn T."/>
            <person name="Peeters S.H."/>
            <person name="Heuer A."/>
            <person name="Rast P."/>
            <person name="Oberbeckmann S."/>
            <person name="Bunk B."/>
            <person name="Jeske O."/>
            <person name="Meyerdierks A."/>
            <person name="Storesund J.E."/>
            <person name="Kallscheuer N."/>
            <person name="Luecker S."/>
            <person name="Lage O.M."/>
            <person name="Pohl T."/>
            <person name="Merkel B.J."/>
            <person name="Hornburger P."/>
            <person name="Mueller R.-W."/>
            <person name="Bruemmer F."/>
            <person name="Labrenz M."/>
            <person name="Spormann A.M."/>
            <person name="Op den Camp H."/>
            <person name="Overmann J."/>
            <person name="Amann R."/>
            <person name="Jetten M.S.M."/>
            <person name="Mascher T."/>
            <person name="Medema M.H."/>
            <person name="Devos D.P."/>
            <person name="Kaster A.-K."/>
            <person name="Ovreas L."/>
            <person name="Rohde M."/>
            <person name="Galperin M.Y."/>
            <person name="Jogler C."/>
        </authorList>
    </citation>
    <scope>NUCLEOTIDE SEQUENCE [LARGE SCALE GENOMIC DNA]</scope>
    <source>
        <strain evidence="4 5">UC8</strain>
    </source>
</reference>
<organism evidence="4 5">
    <name type="scientific">Roseimaritima ulvae</name>
    <dbReference type="NCBI Taxonomy" id="980254"/>
    <lineage>
        <taxon>Bacteria</taxon>
        <taxon>Pseudomonadati</taxon>
        <taxon>Planctomycetota</taxon>
        <taxon>Planctomycetia</taxon>
        <taxon>Pirellulales</taxon>
        <taxon>Pirellulaceae</taxon>
        <taxon>Roseimaritima</taxon>
    </lineage>
</organism>
<dbReference type="InterPro" id="IPR027558">
    <property type="entry name" value="Pre_pil_HX9DG_C"/>
</dbReference>
<feature type="compositionally biased region" description="Pro residues" evidence="1">
    <location>
        <begin position="8"/>
        <end position="26"/>
    </location>
</feature>
<evidence type="ECO:0000256" key="2">
    <source>
        <dbReference type="SAM" id="Phobius"/>
    </source>
</evidence>
<feature type="domain" description="DUF1559" evidence="3">
    <location>
        <begin position="62"/>
        <end position="155"/>
    </location>
</feature>